<dbReference type="SUPFAM" id="SSF51430">
    <property type="entry name" value="NAD(P)-linked oxidoreductase"/>
    <property type="match status" value="1"/>
</dbReference>
<evidence type="ECO:0000313" key="2">
    <source>
        <dbReference type="EMBL" id="NMP21414.1"/>
    </source>
</evidence>
<dbReference type="PANTHER" id="PTHR43312">
    <property type="entry name" value="D-THREO-ALDOSE 1-DEHYDROGENASE"/>
    <property type="match status" value="1"/>
</dbReference>
<evidence type="ECO:0000313" key="3">
    <source>
        <dbReference type="Proteomes" id="UP000533476"/>
    </source>
</evidence>
<organism evidence="2 3">
    <name type="scientific">Sulfobacillus harzensis</name>
    <dbReference type="NCBI Taxonomy" id="2729629"/>
    <lineage>
        <taxon>Bacteria</taxon>
        <taxon>Bacillati</taxon>
        <taxon>Bacillota</taxon>
        <taxon>Clostridia</taxon>
        <taxon>Eubacteriales</taxon>
        <taxon>Clostridiales Family XVII. Incertae Sedis</taxon>
        <taxon>Sulfobacillus</taxon>
    </lineage>
</organism>
<name>A0A7Y0L3V2_9FIRM</name>
<dbReference type="CDD" id="cd19086">
    <property type="entry name" value="AKR_AKR11C1"/>
    <property type="match status" value="1"/>
</dbReference>
<dbReference type="PANTHER" id="PTHR43312:SF1">
    <property type="entry name" value="NADP-DEPENDENT OXIDOREDUCTASE DOMAIN-CONTAINING PROTEIN"/>
    <property type="match status" value="1"/>
</dbReference>
<dbReference type="InterPro" id="IPR020471">
    <property type="entry name" value="AKR"/>
</dbReference>
<comment type="caution">
    <text evidence="2">The sequence shown here is derived from an EMBL/GenBank/DDBJ whole genome shotgun (WGS) entry which is preliminary data.</text>
</comment>
<dbReference type="RefSeq" id="WP_169096740.1">
    <property type="nucleotide sequence ID" value="NZ_JABBVZ010000007.1"/>
</dbReference>
<dbReference type="PRINTS" id="PR00069">
    <property type="entry name" value="ALDKETRDTASE"/>
</dbReference>
<gene>
    <name evidence="2" type="ORF">HIJ39_03455</name>
</gene>
<dbReference type="InterPro" id="IPR023210">
    <property type="entry name" value="NADP_OxRdtase_dom"/>
</dbReference>
<keyword evidence="3" id="KW-1185">Reference proteome</keyword>
<evidence type="ECO:0000259" key="1">
    <source>
        <dbReference type="Pfam" id="PF00248"/>
    </source>
</evidence>
<sequence>MQRRTLGKTGYQISEMGLGTWAIGGSWGQVVDRDRALHGLAYAADQGVNFFDTADVYGDGRAEELLGAIFHQRPDILIATKFCRRGDIQDSATYRYDTVKRYLTDSLRRLQRDAVDLYQIHCPPTWVIEQGDVFDVLDRLQDEGLVRHYGVSVETIHEGLIAMNYPRVASLQVIFNVLRQKPVADLFPKASAKNVGILARVPLASGLLTGKFRPTDTFPDADHRNFNQNGEAFNVGETFSGLPFQKGVELVDDIRWMATGRGTLAAAALRWILDQPAVTSVIPGFKNIDQVQQNLAAADAPSFSTEELDRLSAFYRRSVEPWIRGPY</sequence>
<dbReference type="Proteomes" id="UP000533476">
    <property type="component" value="Unassembled WGS sequence"/>
</dbReference>
<dbReference type="InterPro" id="IPR053135">
    <property type="entry name" value="AKR2_Oxidoreductase"/>
</dbReference>
<accession>A0A7Y0L3V2</accession>
<dbReference type="EMBL" id="JABBVZ010000007">
    <property type="protein sequence ID" value="NMP21414.1"/>
    <property type="molecule type" value="Genomic_DNA"/>
</dbReference>
<dbReference type="GO" id="GO:0016491">
    <property type="term" value="F:oxidoreductase activity"/>
    <property type="evidence" value="ECO:0007669"/>
    <property type="project" value="InterPro"/>
</dbReference>
<dbReference type="InterPro" id="IPR036812">
    <property type="entry name" value="NAD(P)_OxRdtase_dom_sf"/>
</dbReference>
<proteinExistence type="predicted"/>
<dbReference type="Gene3D" id="3.20.20.100">
    <property type="entry name" value="NADP-dependent oxidoreductase domain"/>
    <property type="match status" value="1"/>
</dbReference>
<feature type="domain" description="NADP-dependent oxidoreductase" evidence="1">
    <location>
        <begin position="15"/>
        <end position="314"/>
    </location>
</feature>
<dbReference type="AlphaFoldDB" id="A0A7Y0L3V2"/>
<dbReference type="Pfam" id="PF00248">
    <property type="entry name" value="Aldo_ket_red"/>
    <property type="match status" value="1"/>
</dbReference>
<reference evidence="2 3" key="1">
    <citation type="submission" date="2020-04" db="EMBL/GenBank/DDBJ databases">
        <authorList>
            <person name="Zhang R."/>
            <person name="Schippers A."/>
        </authorList>
    </citation>
    <scope>NUCLEOTIDE SEQUENCE [LARGE SCALE GENOMIC DNA]</scope>
    <source>
        <strain evidence="2 3">DSM 109850</strain>
    </source>
</reference>
<protein>
    <submittedName>
        <fullName evidence="2">Aldo/keto reductase</fullName>
    </submittedName>
</protein>